<comment type="caution">
    <text evidence="2">The sequence shown here is derived from an EMBL/GenBank/DDBJ whole genome shotgun (WGS) entry which is preliminary data.</text>
</comment>
<dbReference type="Pfam" id="PF00400">
    <property type="entry name" value="WD40"/>
    <property type="match status" value="2"/>
</dbReference>
<dbReference type="GO" id="GO:0016226">
    <property type="term" value="P:iron-sulfur cluster assembly"/>
    <property type="evidence" value="ECO:0007669"/>
    <property type="project" value="TreeGrafter"/>
</dbReference>
<dbReference type="PROSITE" id="PS50294">
    <property type="entry name" value="WD_REPEATS_REGION"/>
    <property type="match status" value="1"/>
</dbReference>
<protein>
    <submittedName>
        <fullName evidence="2">Uncharacterized protein</fullName>
    </submittedName>
</protein>
<dbReference type="AlphaFoldDB" id="A0A8S1TE62"/>
<evidence type="ECO:0000313" key="2">
    <source>
        <dbReference type="EMBL" id="CAD8150640.1"/>
    </source>
</evidence>
<dbReference type="EMBL" id="CAJJDP010000024">
    <property type="protein sequence ID" value="CAD8150640.1"/>
    <property type="molecule type" value="Genomic_DNA"/>
</dbReference>
<dbReference type="OMA" id="QQPCKTW"/>
<dbReference type="PROSITE" id="PS50082">
    <property type="entry name" value="WD_REPEATS_2"/>
    <property type="match status" value="1"/>
</dbReference>
<organism evidence="2 3">
    <name type="scientific">Paramecium octaurelia</name>
    <dbReference type="NCBI Taxonomy" id="43137"/>
    <lineage>
        <taxon>Eukaryota</taxon>
        <taxon>Sar</taxon>
        <taxon>Alveolata</taxon>
        <taxon>Ciliophora</taxon>
        <taxon>Intramacronucleata</taxon>
        <taxon>Oligohymenophorea</taxon>
        <taxon>Peniculida</taxon>
        <taxon>Parameciidae</taxon>
        <taxon>Paramecium</taxon>
    </lineage>
</organism>
<feature type="repeat" description="WD" evidence="1">
    <location>
        <begin position="146"/>
        <end position="177"/>
    </location>
</feature>
<gene>
    <name evidence="2" type="ORF">POCTA_138.1.T0240042</name>
</gene>
<keyword evidence="1" id="KW-0853">WD repeat</keyword>
<reference evidence="2" key="1">
    <citation type="submission" date="2021-01" db="EMBL/GenBank/DDBJ databases">
        <authorList>
            <consortium name="Genoscope - CEA"/>
            <person name="William W."/>
        </authorList>
    </citation>
    <scope>NUCLEOTIDE SEQUENCE</scope>
</reference>
<dbReference type="Proteomes" id="UP000683925">
    <property type="component" value="Unassembled WGS sequence"/>
</dbReference>
<proteinExistence type="predicted"/>
<dbReference type="PANTHER" id="PTHR19920:SF0">
    <property type="entry name" value="CYTOSOLIC IRON-SULFUR PROTEIN ASSEMBLY PROTEIN CIAO1-RELATED"/>
    <property type="match status" value="1"/>
</dbReference>
<name>A0A8S1TE62_PAROT</name>
<dbReference type="OrthoDB" id="63070at2759"/>
<keyword evidence="3" id="KW-1185">Reference proteome</keyword>
<dbReference type="SMART" id="SM00320">
    <property type="entry name" value="WD40"/>
    <property type="match status" value="3"/>
</dbReference>
<dbReference type="GO" id="GO:0097361">
    <property type="term" value="C:cytosolic [4Fe-4S] assembly targeting complex"/>
    <property type="evidence" value="ECO:0007669"/>
    <property type="project" value="TreeGrafter"/>
</dbReference>
<sequence>MNQLNLPNIIAEQQQTGLQNESYQEDLKQQNLWGFGQSQENNVFKKNDFQSTINFELVLQYYIGENCYAMDFDTSLSLIIIGDRNGFIQLFKFQSNKLKKQKIVKGHRQVICIVVLKHSNQFISSGDKIIKIWSFQGTYLRHLQYLSGHSRPVRCILVSHHEDLIVSGGNDCYIKFWIRKDNICNFDQQLLEHENWICGMSLNESQNQLISTAWEEPLIKISQQQPCKTWIVIQTIQIDIWGARICFLNNEMFSFQPFNGQSMQLYQFQSQSKVYTISKTLDVQQSKLGCTNLFPSQFIKEKQILVKKNGQCVNIISIKNNNDCILQQQLEFDHYCVNGSISHDGQYLITWDLSSSQIQIRQLLNYQKK</sequence>
<evidence type="ECO:0000313" key="3">
    <source>
        <dbReference type="Proteomes" id="UP000683925"/>
    </source>
</evidence>
<accession>A0A8S1TE62</accession>
<dbReference type="PANTHER" id="PTHR19920">
    <property type="entry name" value="WD40 PROTEIN CIAO1"/>
    <property type="match status" value="1"/>
</dbReference>
<evidence type="ECO:0000256" key="1">
    <source>
        <dbReference type="PROSITE-ProRule" id="PRU00221"/>
    </source>
</evidence>
<dbReference type="InterPro" id="IPR001680">
    <property type="entry name" value="WD40_rpt"/>
</dbReference>